<reference evidence="3" key="1">
    <citation type="submission" date="2017-10" db="EMBL/GenBank/DDBJ databases">
        <title>Rapid genome shrinkage in a self-fertile nematode reveals novel sperm competition proteins.</title>
        <authorList>
            <person name="Yin D."/>
            <person name="Schwarz E.M."/>
            <person name="Thomas C.G."/>
            <person name="Felde R.L."/>
            <person name="Korf I.F."/>
            <person name="Cutter A.D."/>
            <person name="Schartner C.M."/>
            <person name="Ralston E.J."/>
            <person name="Meyer B.J."/>
            <person name="Haag E.S."/>
        </authorList>
    </citation>
    <scope>NUCLEOTIDE SEQUENCE [LARGE SCALE GENOMIC DNA]</scope>
    <source>
        <strain evidence="3">JU1422</strain>
    </source>
</reference>
<evidence type="ECO:0000256" key="1">
    <source>
        <dbReference type="SAM" id="MobiDB-lite"/>
    </source>
</evidence>
<organism evidence="2 3">
    <name type="scientific">Caenorhabditis nigoni</name>
    <dbReference type="NCBI Taxonomy" id="1611254"/>
    <lineage>
        <taxon>Eukaryota</taxon>
        <taxon>Metazoa</taxon>
        <taxon>Ecdysozoa</taxon>
        <taxon>Nematoda</taxon>
        <taxon>Chromadorea</taxon>
        <taxon>Rhabditida</taxon>
        <taxon>Rhabditina</taxon>
        <taxon>Rhabditomorpha</taxon>
        <taxon>Rhabditoidea</taxon>
        <taxon>Rhabditidae</taxon>
        <taxon>Peloderinae</taxon>
        <taxon>Caenorhabditis</taxon>
    </lineage>
</organism>
<name>A0A2G5V5G5_9PELO</name>
<evidence type="ECO:0000313" key="2">
    <source>
        <dbReference type="EMBL" id="PIC47023.1"/>
    </source>
</evidence>
<comment type="caution">
    <text evidence="2">The sequence shown here is derived from an EMBL/GenBank/DDBJ whole genome shotgun (WGS) entry which is preliminary data.</text>
</comment>
<sequence>MTIVLGQPVYQNFNTVPGAWRKTEYVFGKNKKEIVRIHWLNQEQRMWAKKYWKKKKTLERKRRKRMRKSRRRLAGDGRTDGRTGGQMDTRTDEKRKLKQCKCGELDRRNRCC</sequence>
<dbReference type="Proteomes" id="UP000230233">
    <property type="component" value="Chromosome II"/>
</dbReference>
<dbReference type="AlphaFoldDB" id="A0A2G5V5G5"/>
<evidence type="ECO:0000313" key="3">
    <source>
        <dbReference type="Proteomes" id="UP000230233"/>
    </source>
</evidence>
<dbReference type="EMBL" id="PDUG01000002">
    <property type="protein sequence ID" value="PIC47023.1"/>
    <property type="molecule type" value="Genomic_DNA"/>
</dbReference>
<dbReference type="OrthoDB" id="10491554at2759"/>
<feature type="region of interest" description="Disordered" evidence="1">
    <location>
        <begin position="58"/>
        <end position="96"/>
    </location>
</feature>
<accession>A0A2G5V5G5</accession>
<protein>
    <submittedName>
        <fullName evidence="2">Uncharacterized protein</fullName>
    </submittedName>
</protein>
<feature type="compositionally biased region" description="Basic residues" evidence="1">
    <location>
        <begin position="58"/>
        <end position="72"/>
    </location>
</feature>
<proteinExistence type="predicted"/>
<keyword evidence="3" id="KW-1185">Reference proteome</keyword>
<gene>
    <name evidence="2" type="primary">Cnig_chr_II.g6509</name>
    <name evidence="2" type="ORF">B9Z55_006509</name>
</gene>